<dbReference type="OrthoDB" id="9807797at2"/>
<name>A0A1I0E905_THASX</name>
<sequence length="280" mass="31306">MKLTLVLLTLLTFSSQSAESESLWRTPDKENTLLLNLANGLVVIELAPEFAPNHVAHIKSLVRAGFYHQSKFYRVVDGFVAQAGPLEDPTESKTIAMEDSIKIDKQWPYTSVSKTDMFAAETGFKDGFAVALDADKSSAWLTHCPGTIALARETDKDSGTHHFYFVIGQAPRYLDRNMAIFGRVIYGMDNVQGIARTKDYKGDDIIAEKGFTDIVSFDVMADLPQKKQLTIEVERTDTDAFAKRLFNRANRTHPFFYHTPPAVLDVCQVQVHSRVAPVSK</sequence>
<dbReference type="PROSITE" id="PS50072">
    <property type="entry name" value="CSA_PPIASE_2"/>
    <property type="match status" value="1"/>
</dbReference>
<dbReference type="Gene3D" id="2.40.100.10">
    <property type="entry name" value="Cyclophilin-like"/>
    <property type="match status" value="1"/>
</dbReference>
<evidence type="ECO:0000256" key="3">
    <source>
        <dbReference type="ARBA" id="ARBA00023235"/>
    </source>
</evidence>
<feature type="chain" id="PRO_5011543008" description="peptidylprolyl isomerase" evidence="4">
    <location>
        <begin position="19"/>
        <end position="280"/>
    </location>
</feature>
<keyword evidence="3 6" id="KW-0413">Isomerase</keyword>
<dbReference type="InterPro" id="IPR029000">
    <property type="entry name" value="Cyclophilin-like_dom_sf"/>
</dbReference>
<feature type="signal peptide" evidence="4">
    <location>
        <begin position="1"/>
        <end position="18"/>
    </location>
</feature>
<dbReference type="STRING" id="349064.SAMN05660429_01779"/>
<dbReference type="Proteomes" id="UP000199308">
    <property type="component" value="Unassembled WGS sequence"/>
</dbReference>
<keyword evidence="7" id="KW-1185">Reference proteome</keyword>
<dbReference type="InterPro" id="IPR002130">
    <property type="entry name" value="Cyclophilin-type_PPIase_dom"/>
</dbReference>
<keyword evidence="4" id="KW-0732">Signal</keyword>
<reference evidence="6 7" key="1">
    <citation type="submission" date="2016-10" db="EMBL/GenBank/DDBJ databases">
        <authorList>
            <person name="de Groot N.N."/>
        </authorList>
    </citation>
    <scope>NUCLEOTIDE SEQUENCE [LARGE SCALE GENOMIC DNA]</scope>
    <source>
        <strain evidence="6 7">DSM 19706</strain>
    </source>
</reference>
<dbReference type="AlphaFoldDB" id="A0A1I0E905"/>
<evidence type="ECO:0000256" key="2">
    <source>
        <dbReference type="ARBA" id="ARBA00023110"/>
    </source>
</evidence>
<evidence type="ECO:0000313" key="7">
    <source>
        <dbReference type="Proteomes" id="UP000199308"/>
    </source>
</evidence>
<feature type="domain" description="PPIase cyclophilin-type" evidence="5">
    <location>
        <begin position="40"/>
        <end position="221"/>
    </location>
</feature>
<dbReference type="SUPFAM" id="SSF50891">
    <property type="entry name" value="Cyclophilin-like"/>
    <property type="match status" value="1"/>
</dbReference>
<dbReference type="Pfam" id="PF00160">
    <property type="entry name" value="Pro_isomerase"/>
    <property type="match status" value="1"/>
</dbReference>
<keyword evidence="2" id="KW-0697">Rotamase</keyword>
<accession>A0A1I0E905</accession>
<dbReference type="GO" id="GO:0003755">
    <property type="term" value="F:peptidyl-prolyl cis-trans isomerase activity"/>
    <property type="evidence" value="ECO:0007669"/>
    <property type="project" value="UniProtKB-KW"/>
</dbReference>
<protein>
    <recommendedName>
        <fullName evidence="1">peptidylprolyl isomerase</fullName>
        <ecNumber evidence="1">5.2.1.8</ecNumber>
    </recommendedName>
</protein>
<evidence type="ECO:0000256" key="1">
    <source>
        <dbReference type="ARBA" id="ARBA00013194"/>
    </source>
</evidence>
<organism evidence="6 7">
    <name type="scientific">Thalassotalea agarivorans</name>
    <name type="common">Thalassomonas agarivorans</name>
    <dbReference type="NCBI Taxonomy" id="349064"/>
    <lineage>
        <taxon>Bacteria</taxon>
        <taxon>Pseudomonadati</taxon>
        <taxon>Pseudomonadota</taxon>
        <taxon>Gammaproteobacteria</taxon>
        <taxon>Alteromonadales</taxon>
        <taxon>Colwelliaceae</taxon>
        <taxon>Thalassotalea</taxon>
    </lineage>
</organism>
<gene>
    <name evidence="6" type="ORF">SAMN05660429_01779</name>
</gene>
<dbReference type="EMBL" id="FOHK01000007">
    <property type="protein sequence ID" value="SET41672.1"/>
    <property type="molecule type" value="Genomic_DNA"/>
</dbReference>
<dbReference type="InterPro" id="IPR044665">
    <property type="entry name" value="E_coli_cyclophilin_A-like"/>
</dbReference>
<evidence type="ECO:0000256" key="4">
    <source>
        <dbReference type="SAM" id="SignalP"/>
    </source>
</evidence>
<proteinExistence type="predicted"/>
<evidence type="ECO:0000259" key="5">
    <source>
        <dbReference type="PROSITE" id="PS50072"/>
    </source>
</evidence>
<dbReference type="EC" id="5.2.1.8" evidence="1"/>
<evidence type="ECO:0000313" key="6">
    <source>
        <dbReference type="EMBL" id="SET41672.1"/>
    </source>
</evidence>
<dbReference type="PANTHER" id="PTHR43246">
    <property type="entry name" value="PEPTIDYL-PROLYL CIS-TRANS ISOMERASE CYP38, CHLOROPLASTIC"/>
    <property type="match status" value="1"/>
</dbReference>
<dbReference type="RefSeq" id="WP_093329374.1">
    <property type="nucleotide sequence ID" value="NZ_AP027363.1"/>
</dbReference>